<evidence type="ECO:0000256" key="1">
    <source>
        <dbReference type="SAM" id="Phobius"/>
    </source>
</evidence>
<sequence length="70" mass="7718">MKNPVPFIAGSLLASILLVGVMFYTDQDPAAPFWNQAKDFVGLAFILTGFWFCVSYGAAHLFAFLRKQAS</sequence>
<dbReference type="AlphaFoldDB" id="A0A2W2BU56"/>
<protein>
    <submittedName>
        <fullName evidence="2">Uncharacterized protein</fullName>
    </submittedName>
</protein>
<proteinExistence type="predicted"/>
<dbReference type="Proteomes" id="UP000248745">
    <property type="component" value="Unassembled WGS sequence"/>
</dbReference>
<evidence type="ECO:0000313" key="2">
    <source>
        <dbReference type="EMBL" id="PZF71353.1"/>
    </source>
</evidence>
<accession>A0A2W2BU56</accession>
<dbReference type="EMBL" id="QKTW01000025">
    <property type="protein sequence ID" value="PZF71353.1"/>
    <property type="molecule type" value="Genomic_DNA"/>
</dbReference>
<feature type="transmembrane region" description="Helical" evidence="1">
    <location>
        <begin position="40"/>
        <end position="65"/>
    </location>
</feature>
<comment type="caution">
    <text evidence="2">The sequence shown here is derived from an EMBL/GenBank/DDBJ whole genome shotgun (WGS) entry which is preliminary data.</text>
</comment>
<keyword evidence="3" id="KW-1185">Reference proteome</keyword>
<name>A0A2W2BU56_9BACT</name>
<evidence type="ECO:0000313" key="3">
    <source>
        <dbReference type="Proteomes" id="UP000248745"/>
    </source>
</evidence>
<keyword evidence="1" id="KW-1133">Transmembrane helix</keyword>
<reference evidence="2 3" key="1">
    <citation type="submission" date="2018-06" db="EMBL/GenBank/DDBJ databases">
        <title>Mucibacter soli gen. nov., sp. nov., a new member of the family Chitinophagaceae producing mucin.</title>
        <authorList>
            <person name="Kim M.-K."/>
            <person name="Park S."/>
            <person name="Kim T.-S."/>
            <person name="Joung Y."/>
            <person name="Han J.-H."/>
            <person name="Kim S.B."/>
        </authorList>
    </citation>
    <scope>NUCLEOTIDE SEQUENCE [LARGE SCALE GENOMIC DNA]</scope>
    <source>
        <strain evidence="2 3">R1-15</strain>
    </source>
</reference>
<keyword evidence="1" id="KW-0472">Membrane</keyword>
<organism evidence="2 3">
    <name type="scientific">Taibaiella soli</name>
    <dbReference type="NCBI Taxonomy" id="1649169"/>
    <lineage>
        <taxon>Bacteria</taxon>
        <taxon>Pseudomonadati</taxon>
        <taxon>Bacteroidota</taxon>
        <taxon>Chitinophagia</taxon>
        <taxon>Chitinophagales</taxon>
        <taxon>Chitinophagaceae</taxon>
        <taxon>Taibaiella</taxon>
    </lineage>
</organism>
<dbReference type="RefSeq" id="WP_111000498.1">
    <property type="nucleotide sequence ID" value="NZ_QKTW01000025.1"/>
</dbReference>
<keyword evidence="1" id="KW-0812">Transmembrane</keyword>
<feature type="transmembrane region" description="Helical" evidence="1">
    <location>
        <begin position="7"/>
        <end position="25"/>
    </location>
</feature>
<gene>
    <name evidence="2" type="ORF">DN068_18850</name>
</gene>